<gene>
    <name evidence="19" type="ORF">GPECTOR_951g213</name>
</gene>
<dbReference type="EC" id="2.7.1.182" evidence="15"/>
<sequence>MAGYMYALLKVARGRGGSNGDGDGSGSGDDGGKAFRESAVAISAVLHGEGGGASLDVTLPGGATVSDTLAQLLSQVTRRDASEATAFAASVALPAPLAVPGAVLATRRLRVCANPRCSNFGRAAEADLGLKQCAGCRAVRYCGAECQRAHWPEHRPACAEVKAAAAVAAAAAGAGGD</sequence>
<keyword evidence="13" id="KW-0472">Membrane</keyword>
<keyword evidence="8 17" id="KW-0863">Zinc-finger</keyword>
<evidence type="ECO:0000256" key="13">
    <source>
        <dbReference type="ARBA" id="ARBA00023136"/>
    </source>
</evidence>
<accession>A0A150FVH8</accession>
<dbReference type="GO" id="GO:0010276">
    <property type="term" value="F:phytol kinase activity"/>
    <property type="evidence" value="ECO:0007669"/>
    <property type="project" value="UniProtKB-EC"/>
</dbReference>
<evidence type="ECO:0000256" key="14">
    <source>
        <dbReference type="ARBA" id="ARBA00024015"/>
    </source>
</evidence>
<comment type="pathway">
    <text evidence="14">Cofactor biosynthesis; tocopherol biosynthesis.</text>
</comment>
<evidence type="ECO:0000256" key="11">
    <source>
        <dbReference type="ARBA" id="ARBA00022946"/>
    </source>
</evidence>
<dbReference type="GO" id="GO:0009507">
    <property type="term" value="C:chloroplast"/>
    <property type="evidence" value="ECO:0007669"/>
    <property type="project" value="UniProtKB-SubCell"/>
</dbReference>
<dbReference type="PROSITE" id="PS50865">
    <property type="entry name" value="ZF_MYND_2"/>
    <property type="match status" value="1"/>
</dbReference>
<evidence type="ECO:0000256" key="2">
    <source>
        <dbReference type="ARBA" id="ARBA00010794"/>
    </source>
</evidence>
<dbReference type="Proteomes" id="UP000075714">
    <property type="component" value="Unassembled WGS sequence"/>
</dbReference>
<dbReference type="InterPro" id="IPR039606">
    <property type="entry name" value="Phytol/farnesol_kinase"/>
</dbReference>
<dbReference type="GO" id="GO:0016020">
    <property type="term" value="C:membrane"/>
    <property type="evidence" value="ECO:0007669"/>
    <property type="project" value="UniProtKB-SubCell"/>
</dbReference>
<dbReference type="EMBL" id="LSYV01000947">
    <property type="protein sequence ID" value="KXZ41030.1"/>
    <property type="molecule type" value="Genomic_DNA"/>
</dbReference>
<evidence type="ECO:0000256" key="8">
    <source>
        <dbReference type="ARBA" id="ARBA00022771"/>
    </source>
</evidence>
<evidence type="ECO:0000256" key="6">
    <source>
        <dbReference type="ARBA" id="ARBA00022692"/>
    </source>
</evidence>
<comment type="subcellular location">
    <subcellularLocation>
        <location evidence="1">Plastid</location>
        <location evidence="1">Chloroplast membrane</location>
        <topology evidence="1">Multi-pass membrane protein</topology>
    </subcellularLocation>
</comment>
<evidence type="ECO:0000256" key="4">
    <source>
        <dbReference type="ARBA" id="ARBA00022640"/>
    </source>
</evidence>
<proteinExistence type="inferred from homology"/>
<evidence type="ECO:0000256" key="16">
    <source>
        <dbReference type="ARBA" id="ARBA00048889"/>
    </source>
</evidence>
<evidence type="ECO:0000313" key="20">
    <source>
        <dbReference type="Proteomes" id="UP000075714"/>
    </source>
</evidence>
<keyword evidence="3" id="KW-0150">Chloroplast</keyword>
<evidence type="ECO:0000256" key="7">
    <source>
        <dbReference type="ARBA" id="ARBA00022723"/>
    </source>
</evidence>
<evidence type="ECO:0000259" key="18">
    <source>
        <dbReference type="PROSITE" id="PS50865"/>
    </source>
</evidence>
<evidence type="ECO:0000256" key="5">
    <source>
        <dbReference type="ARBA" id="ARBA00022679"/>
    </source>
</evidence>
<keyword evidence="6" id="KW-0812">Transmembrane</keyword>
<dbReference type="GO" id="GO:0008270">
    <property type="term" value="F:zinc ion binding"/>
    <property type="evidence" value="ECO:0007669"/>
    <property type="project" value="UniProtKB-KW"/>
</dbReference>
<comment type="similarity">
    <text evidence="2">Belongs to the polyprenol kinase family.</text>
</comment>
<evidence type="ECO:0000256" key="12">
    <source>
        <dbReference type="ARBA" id="ARBA00022989"/>
    </source>
</evidence>
<comment type="caution">
    <text evidence="19">The sequence shown here is derived from an EMBL/GenBank/DDBJ whole genome shotgun (WGS) entry which is preliminary data.</text>
</comment>
<reference evidence="20" key="1">
    <citation type="journal article" date="2016" name="Nat. Commun.">
        <title>The Gonium pectorale genome demonstrates co-option of cell cycle regulation during the evolution of multicellularity.</title>
        <authorList>
            <person name="Hanschen E.R."/>
            <person name="Marriage T.N."/>
            <person name="Ferris P.J."/>
            <person name="Hamaji T."/>
            <person name="Toyoda A."/>
            <person name="Fujiyama A."/>
            <person name="Neme R."/>
            <person name="Noguchi H."/>
            <person name="Minakuchi Y."/>
            <person name="Suzuki M."/>
            <person name="Kawai-Toyooka H."/>
            <person name="Smith D.R."/>
            <person name="Sparks H."/>
            <person name="Anderson J."/>
            <person name="Bakaric R."/>
            <person name="Luria V."/>
            <person name="Karger A."/>
            <person name="Kirschner M.W."/>
            <person name="Durand P.M."/>
            <person name="Michod R.E."/>
            <person name="Nozaki H."/>
            <person name="Olson B.J."/>
        </authorList>
    </citation>
    <scope>NUCLEOTIDE SEQUENCE [LARGE SCALE GENOMIC DNA]</scope>
    <source>
        <strain evidence="20">NIES-2863</strain>
    </source>
</reference>
<dbReference type="PANTHER" id="PTHR32523">
    <property type="entry name" value="PHYTOL KINASE 1, CHLOROPLASTIC"/>
    <property type="match status" value="1"/>
</dbReference>
<evidence type="ECO:0000256" key="17">
    <source>
        <dbReference type="PROSITE-ProRule" id="PRU00134"/>
    </source>
</evidence>
<evidence type="ECO:0000256" key="10">
    <source>
        <dbReference type="ARBA" id="ARBA00022833"/>
    </source>
</evidence>
<keyword evidence="20" id="KW-1185">Reference proteome</keyword>
<dbReference type="STRING" id="33097.A0A150FVH8"/>
<comment type="catalytic activity">
    <reaction evidence="16">
        <text>phytol + CTP = phytyl phosphate + CDP + H(+)</text>
        <dbReference type="Rhea" id="RHEA:38055"/>
        <dbReference type="ChEBI" id="CHEBI:15378"/>
        <dbReference type="ChEBI" id="CHEBI:17327"/>
        <dbReference type="ChEBI" id="CHEBI:37563"/>
        <dbReference type="ChEBI" id="CHEBI:58069"/>
        <dbReference type="ChEBI" id="CHEBI:75483"/>
        <dbReference type="EC" id="2.7.1.182"/>
    </reaction>
</comment>
<evidence type="ECO:0000256" key="9">
    <source>
        <dbReference type="ARBA" id="ARBA00022777"/>
    </source>
</evidence>
<name>A0A150FVH8_GONPE</name>
<dbReference type="SUPFAM" id="SSF144232">
    <property type="entry name" value="HIT/MYND zinc finger-like"/>
    <property type="match status" value="1"/>
</dbReference>
<dbReference type="PANTHER" id="PTHR32523:SF8">
    <property type="entry name" value="DOLICHOL KINASE"/>
    <property type="match status" value="1"/>
</dbReference>
<dbReference type="InterPro" id="IPR002893">
    <property type="entry name" value="Znf_MYND"/>
</dbReference>
<keyword evidence="9" id="KW-0418">Kinase</keyword>
<evidence type="ECO:0000313" key="19">
    <source>
        <dbReference type="EMBL" id="KXZ41030.1"/>
    </source>
</evidence>
<keyword evidence="12" id="KW-1133">Transmembrane helix</keyword>
<evidence type="ECO:0000256" key="15">
    <source>
        <dbReference type="ARBA" id="ARBA00039024"/>
    </source>
</evidence>
<protein>
    <recommendedName>
        <fullName evidence="15">phytol kinase</fullName>
        <ecNumber evidence="15">2.7.1.182</ecNumber>
    </recommendedName>
</protein>
<keyword evidence="7" id="KW-0479">Metal-binding</keyword>
<keyword evidence="10" id="KW-0862">Zinc</keyword>
<dbReference type="OrthoDB" id="550206at2759"/>
<dbReference type="Gene3D" id="6.10.140.2220">
    <property type="match status" value="1"/>
</dbReference>
<feature type="domain" description="MYND-type" evidence="18">
    <location>
        <begin position="117"/>
        <end position="158"/>
    </location>
</feature>
<keyword evidence="5" id="KW-0808">Transferase</keyword>
<dbReference type="Pfam" id="PF01753">
    <property type="entry name" value="zf-MYND"/>
    <property type="match status" value="1"/>
</dbReference>
<evidence type="ECO:0000256" key="1">
    <source>
        <dbReference type="ARBA" id="ARBA00004508"/>
    </source>
</evidence>
<keyword evidence="11" id="KW-0809">Transit peptide</keyword>
<evidence type="ECO:0000256" key="3">
    <source>
        <dbReference type="ARBA" id="ARBA00022528"/>
    </source>
</evidence>
<keyword evidence="4" id="KW-0934">Plastid</keyword>
<dbReference type="AlphaFoldDB" id="A0A150FVH8"/>
<organism evidence="19 20">
    <name type="scientific">Gonium pectorale</name>
    <name type="common">Green alga</name>
    <dbReference type="NCBI Taxonomy" id="33097"/>
    <lineage>
        <taxon>Eukaryota</taxon>
        <taxon>Viridiplantae</taxon>
        <taxon>Chlorophyta</taxon>
        <taxon>core chlorophytes</taxon>
        <taxon>Chlorophyceae</taxon>
        <taxon>CS clade</taxon>
        <taxon>Chlamydomonadales</taxon>
        <taxon>Volvocaceae</taxon>
        <taxon>Gonium</taxon>
    </lineage>
</organism>